<feature type="repeat" description="ANK" evidence="2">
    <location>
        <begin position="1027"/>
        <end position="1059"/>
    </location>
</feature>
<dbReference type="PROSITE" id="PS50088">
    <property type="entry name" value="ANK_REPEAT"/>
    <property type="match status" value="4"/>
</dbReference>
<keyword evidence="2" id="KW-0040">ANK repeat</keyword>
<feature type="domain" description="Nephrocystin 3-like N-terminal" evidence="3">
    <location>
        <begin position="190"/>
        <end position="350"/>
    </location>
</feature>
<dbReference type="PANTHER" id="PTHR10039:SF16">
    <property type="entry name" value="GPI INOSITOL-DEACYLASE"/>
    <property type="match status" value="1"/>
</dbReference>
<gene>
    <name evidence="4" type="ORF">BDP55DRAFT_631009</name>
</gene>
<organism evidence="4 5">
    <name type="scientific">Colletotrichum godetiae</name>
    <dbReference type="NCBI Taxonomy" id="1209918"/>
    <lineage>
        <taxon>Eukaryota</taxon>
        <taxon>Fungi</taxon>
        <taxon>Dikarya</taxon>
        <taxon>Ascomycota</taxon>
        <taxon>Pezizomycotina</taxon>
        <taxon>Sordariomycetes</taxon>
        <taxon>Hypocreomycetidae</taxon>
        <taxon>Glomerellales</taxon>
        <taxon>Glomerellaceae</taxon>
        <taxon>Colletotrichum</taxon>
        <taxon>Colletotrichum acutatum species complex</taxon>
    </lineage>
</organism>
<accession>A0AAJ0APC3</accession>
<dbReference type="Gene3D" id="1.25.40.20">
    <property type="entry name" value="Ankyrin repeat-containing domain"/>
    <property type="match status" value="2"/>
</dbReference>
<evidence type="ECO:0000259" key="3">
    <source>
        <dbReference type="Pfam" id="PF24883"/>
    </source>
</evidence>
<keyword evidence="1" id="KW-0677">Repeat</keyword>
<name>A0AAJ0APC3_9PEZI</name>
<dbReference type="Gene3D" id="3.40.50.300">
    <property type="entry name" value="P-loop containing nucleotide triphosphate hydrolases"/>
    <property type="match status" value="1"/>
</dbReference>
<comment type="caution">
    <text evidence="4">The sequence shown here is derived from an EMBL/GenBank/DDBJ whole genome shotgun (WGS) entry which is preliminary data.</text>
</comment>
<protein>
    <submittedName>
        <fullName evidence="4">Ankyrin repeat-containing domain protein</fullName>
    </submittedName>
</protein>
<reference evidence="4" key="1">
    <citation type="submission" date="2021-06" db="EMBL/GenBank/DDBJ databases">
        <title>Comparative genomics, transcriptomics and evolutionary studies reveal genomic signatures of adaptation to plant cell wall in hemibiotrophic fungi.</title>
        <authorList>
            <consortium name="DOE Joint Genome Institute"/>
            <person name="Baroncelli R."/>
            <person name="Diaz J.F."/>
            <person name="Benocci T."/>
            <person name="Peng M."/>
            <person name="Battaglia E."/>
            <person name="Haridas S."/>
            <person name="Andreopoulos W."/>
            <person name="Labutti K."/>
            <person name="Pangilinan J."/>
            <person name="Floch G.L."/>
            <person name="Makela M.R."/>
            <person name="Henrissat B."/>
            <person name="Grigoriev I.V."/>
            <person name="Crouch J.A."/>
            <person name="De Vries R.P."/>
            <person name="Sukno S.A."/>
            <person name="Thon M.R."/>
        </authorList>
    </citation>
    <scope>NUCLEOTIDE SEQUENCE</scope>
    <source>
        <strain evidence="4">CBS 193.32</strain>
    </source>
</reference>
<dbReference type="SMART" id="SM00248">
    <property type="entry name" value="ANK"/>
    <property type="match status" value="9"/>
</dbReference>
<dbReference type="InterPro" id="IPR002110">
    <property type="entry name" value="Ankyrin_rpt"/>
</dbReference>
<dbReference type="PANTHER" id="PTHR10039">
    <property type="entry name" value="AMELOGENIN"/>
    <property type="match status" value="1"/>
</dbReference>
<evidence type="ECO:0000256" key="2">
    <source>
        <dbReference type="PROSITE-ProRule" id="PRU00023"/>
    </source>
</evidence>
<dbReference type="Pfam" id="PF12796">
    <property type="entry name" value="Ank_2"/>
    <property type="match status" value="1"/>
</dbReference>
<dbReference type="PROSITE" id="PS50297">
    <property type="entry name" value="ANK_REP_REGION"/>
    <property type="match status" value="3"/>
</dbReference>
<dbReference type="InterPro" id="IPR056884">
    <property type="entry name" value="NPHP3-like_N"/>
</dbReference>
<keyword evidence="5" id="KW-1185">Reference proteome</keyword>
<evidence type="ECO:0000313" key="5">
    <source>
        <dbReference type="Proteomes" id="UP001224890"/>
    </source>
</evidence>
<feature type="repeat" description="ANK" evidence="2">
    <location>
        <begin position="863"/>
        <end position="892"/>
    </location>
</feature>
<feature type="repeat" description="ANK" evidence="2">
    <location>
        <begin position="827"/>
        <end position="859"/>
    </location>
</feature>
<dbReference type="SUPFAM" id="SSF52540">
    <property type="entry name" value="P-loop containing nucleoside triphosphate hydrolases"/>
    <property type="match status" value="1"/>
</dbReference>
<dbReference type="Pfam" id="PF13637">
    <property type="entry name" value="Ank_4"/>
    <property type="match status" value="1"/>
</dbReference>
<sequence length="1114" mass="124014">MEAVGSTAAILQLIELSLKVTSEVYNVYTTIRDAKDTRNCVQREMADLVRILGQLMDAVSDKDLADEMKPGHARALRSLLEKDGPLANCANDITAIRKLLEDDRSMTMPFRKGKIDRRLSNINAIKTEIGFAIQTQSMATVLDIRRILDAQGSELKQLAQTEASKAMFAWLNPPDVWKNLQNAILKWQPGTGEWLLNTPEYEHWRLNPGCLWLSGMPGAGKTVMSSTIVTTLLNESSTPAEAVVYSYFDFASKSQQEAQSFLRACLAQLASKSSEAFDLLAGLRTRCSKDHGQQPLPGELLEATVAAMGCFPKVFFVVDALDECSERKLLLNMLGTLESVPNLHLVVLSRREQDIKETLSARKRTQELRLEGKKLDEDIAAYIQQRINTSQQMREWPDEERTKVEARLREKAKGMFRYVQCHLDTLEHCVDSSQVDEILDSLPTDLPSTYERLLTNLDAVSAMRVREVLIALAFSRRPLLVDEVMDMVRISTTNHRRTQKKPNRVYLKQLLSLCSSLVSVSVSVSGTKNKQELRLAHASVKEYLVSDHLRYGPASAFYTTHGQGNLLLAAKGVACLLDQNNVSDFGPHTLEAVPFLQYSALHWTHHAREANPEFDRGNLPLDDLVFSLFHRDDAAYVNWHRITGRHGPAAPVEGYAWEVHIKDGGKIINNYRPASKQVLLDGHHINRPLHHATHWNLWRVVQRLLDAGHDPNGFSSGNRSALHYGALQRSKESMDLIIKRGGKVDSADWIGDTPSIFCISKAKDPETMEFFMDQGASLFHVSGRSGSLLQCAAMEGDAAVMEVILKKKPHWISADIGSDHNHNEVADLATPLQCAAYGGRLECIKLLLSYGAYVNLNQGKIGTPLHAAAAAGKLEAFRLLLKEGADIKAVKGQYGSLLWAAGYGSNRDCVRLCLEQGLSIDVPEIMTPRPEKESRDYAPNHQDGVISAIITAAGDRHCRDIFDAARRGMTSRVRAFLDQSKNRKAELERTQQIHMRTPLSWAAGEGHMNTVKYLAKEGANPNTWARGLETPLELACLAGHLEMVKCLLSVGSKADFRHPGKYPTAAVSAEMSGNKELVDFLKNLEEDRTVTFDFEGQLYQFADDGGYGIYVPKT</sequence>
<dbReference type="EMBL" id="JAHMHR010000016">
    <property type="protein sequence ID" value="KAK1676925.1"/>
    <property type="molecule type" value="Genomic_DNA"/>
</dbReference>
<dbReference type="InterPro" id="IPR036770">
    <property type="entry name" value="Ankyrin_rpt-contain_sf"/>
</dbReference>
<dbReference type="AlphaFoldDB" id="A0AAJ0APC3"/>
<dbReference type="InterPro" id="IPR027417">
    <property type="entry name" value="P-loop_NTPase"/>
</dbReference>
<dbReference type="Pfam" id="PF24883">
    <property type="entry name" value="NPHP3_N"/>
    <property type="match status" value="1"/>
</dbReference>
<dbReference type="RefSeq" id="XP_060430928.1">
    <property type="nucleotide sequence ID" value="XM_060572238.1"/>
</dbReference>
<feature type="repeat" description="ANK" evidence="2">
    <location>
        <begin position="994"/>
        <end position="1026"/>
    </location>
</feature>
<proteinExistence type="predicted"/>
<evidence type="ECO:0000313" key="4">
    <source>
        <dbReference type="EMBL" id="KAK1676925.1"/>
    </source>
</evidence>
<dbReference type="GeneID" id="85456764"/>
<dbReference type="Proteomes" id="UP001224890">
    <property type="component" value="Unassembled WGS sequence"/>
</dbReference>
<evidence type="ECO:0000256" key="1">
    <source>
        <dbReference type="ARBA" id="ARBA00022737"/>
    </source>
</evidence>
<dbReference type="SUPFAM" id="SSF48403">
    <property type="entry name" value="Ankyrin repeat"/>
    <property type="match status" value="1"/>
</dbReference>